<dbReference type="PANTHER" id="PTHR11422">
    <property type="entry name" value="T-CELL SURFACE GLYCOPROTEIN CD4"/>
    <property type="match status" value="1"/>
</dbReference>
<keyword evidence="3" id="KW-0732">Signal</keyword>
<feature type="transmembrane region" description="Helical" evidence="2">
    <location>
        <begin position="439"/>
        <end position="462"/>
    </location>
</feature>
<keyword evidence="2" id="KW-0812">Transmembrane</keyword>
<dbReference type="Gene3D" id="2.60.40.10">
    <property type="entry name" value="Immunoglobulins"/>
    <property type="match status" value="2"/>
</dbReference>
<dbReference type="InterPro" id="IPR007110">
    <property type="entry name" value="Ig-like_dom"/>
</dbReference>
<sequence length="497" mass="55170">MGRFRNVQVFLFLTVLGQLTAGQNQPHYFTVQAGDEVVLPCKNMINTQHKCNSAVWIYDSYRNTEAIALVKDGQIIEQHKDRLNLTDDCSLLIKKVDLVDTGRYDCKKFISEHQLGPGTEVHLSVAALTTLKGPILHCGLLSPEVCSYTVRWLYVGEYVDEALETIRSSPFGEGCLTSSELSPSFTNSSDPNLLICEVTNGFTGKVQYFNQESTANTEAVLYTAVDGDNVTLSCGSVTEDHHNCNDMTWTYTGSEQKTAELVKLGQVGENTGSKSDRLGVTANCSLVVKKVRDEDVGRYICHQNNSGQGPARFSLVYLSVVTMAEQRNNGSTTLICSVSSYGKCMRRVTWLFEDKVLSEHHQGRLTPQHPCFVSATFQTHQTIYKLRHQSLQCGVTIDENMLLFPFRVQAPTEKLGEDKRTEQTESTAPSESSIKTVHLRYIIVTVGLSALIIIVVMVNIWTKTKVKKSQRKENQVGGGGDNEDAVNDENIRSSALE</sequence>
<keyword evidence="2" id="KW-1133">Transmembrane helix</keyword>
<dbReference type="InterPro" id="IPR003599">
    <property type="entry name" value="Ig_sub"/>
</dbReference>
<gene>
    <name evidence="5" type="ORF">XNOV1_A031708</name>
</gene>
<dbReference type="PROSITE" id="PS50835">
    <property type="entry name" value="IG_LIKE"/>
    <property type="match status" value="1"/>
</dbReference>
<evidence type="ECO:0000256" key="3">
    <source>
        <dbReference type="SAM" id="SignalP"/>
    </source>
</evidence>
<dbReference type="InterPro" id="IPR036179">
    <property type="entry name" value="Ig-like_dom_sf"/>
</dbReference>
<dbReference type="Pfam" id="PF07686">
    <property type="entry name" value="V-set"/>
    <property type="match status" value="2"/>
</dbReference>
<dbReference type="SMART" id="SM00409">
    <property type="entry name" value="IG"/>
    <property type="match status" value="2"/>
</dbReference>
<dbReference type="InterPro" id="IPR013106">
    <property type="entry name" value="Ig_V-set"/>
</dbReference>
<dbReference type="AlphaFoldDB" id="A0AAV1GWH2"/>
<protein>
    <submittedName>
        <fullName evidence="5">Uncharacterized protein LOC117808893</fullName>
    </submittedName>
</protein>
<feature type="signal peptide" evidence="3">
    <location>
        <begin position="1"/>
        <end position="22"/>
    </location>
</feature>
<proteinExistence type="predicted"/>
<reference evidence="5" key="1">
    <citation type="submission" date="2023-08" db="EMBL/GenBank/DDBJ databases">
        <authorList>
            <person name="Alioto T."/>
            <person name="Alioto T."/>
            <person name="Gomez Garrido J."/>
        </authorList>
    </citation>
    <scope>NUCLEOTIDE SEQUENCE</scope>
</reference>
<feature type="region of interest" description="Disordered" evidence="1">
    <location>
        <begin position="469"/>
        <end position="497"/>
    </location>
</feature>
<organism evidence="5 6">
    <name type="scientific">Xyrichtys novacula</name>
    <name type="common">Pearly razorfish</name>
    <name type="synonym">Hemipteronotus novacula</name>
    <dbReference type="NCBI Taxonomy" id="13765"/>
    <lineage>
        <taxon>Eukaryota</taxon>
        <taxon>Metazoa</taxon>
        <taxon>Chordata</taxon>
        <taxon>Craniata</taxon>
        <taxon>Vertebrata</taxon>
        <taxon>Euteleostomi</taxon>
        <taxon>Actinopterygii</taxon>
        <taxon>Neopterygii</taxon>
        <taxon>Teleostei</taxon>
        <taxon>Neoteleostei</taxon>
        <taxon>Acanthomorphata</taxon>
        <taxon>Eupercaria</taxon>
        <taxon>Labriformes</taxon>
        <taxon>Labridae</taxon>
        <taxon>Xyrichtys</taxon>
    </lineage>
</organism>
<feature type="chain" id="PRO_5043617621" evidence="3">
    <location>
        <begin position="23"/>
        <end position="497"/>
    </location>
</feature>
<dbReference type="SUPFAM" id="SSF48726">
    <property type="entry name" value="Immunoglobulin"/>
    <property type="match status" value="3"/>
</dbReference>
<dbReference type="InterPro" id="IPR013783">
    <property type="entry name" value="Ig-like_fold"/>
</dbReference>
<keyword evidence="2" id="KW-0472">Membrane</keyword>
<dbReference type="Proteomes" id="UP001178508">
    <property type="component" value="Chromosome 17"/>
</dbReference>
<dbReference type="PANTHER" id="PTHR11422:SF11">
    <property type="entry name" value="IG-LIKE DOMAIN-CONTAINING PROTEIN"/>
    <property type="match status" value="1"/>
</dbReference>
<dbReference type="EMBL" id="OY660880">
    <property type="protein sequence ID" value="CAJ1077883.1"/>
    <property type="molecule type" value="Genomic_DNA"/>
</dbReference>
<evidence type="ECO:0000256" key="2">
    <source>
        <dbReference type="SAM" id="Phobius"/>
    </source>
</evidence>
<evidence type="ECO:0000313" key="5">
    <source>
        <dbReference type="EMBL" id="CAJ1077883.1"/>
    </source>
</evidence>
<accession>A0AAV1GWH2</accession>
<evidence type="ECO:0000313" key="6">
    <source>
        <dbReference type="Proteomes" id="UP001178508"/>
    </source>
</evidence>
<name>A0AAV1GWH2_XYRNO</name>
<feature type="domain" description="Ig-like" evidence="4">
    <location>
        <begin position="191"/>
        <end position="314"/>
    </location>
</feature>
<evidence type="ECO:0000256" key="1">
    <source>
        <dbReference type="SAM" id="MobiDB-lite"/>
    </source>
</evidence>
<evidence type="ECO:0000259" key="4">
    <source>
        <dbReference type="PROSITE" id="PS50835"/>
    </source>
</evidence>
<keyword evidence="6" id="KW-1185">Reference proteome</keyword>